<dbReference type="InterPro" id="IPR003313">
    <property type="entry name" value="AraC-bd"/>
</dbReference>
<keyword evidence="1" id="KW-0805">Transcription regulation</keyword>
<sequence length="303" mass="34961">MTKYPTNEISLTQETVPFPIVMHLTTGQLTAVLPHHHQFYEISFYVQGSALDVVDGQIIKASRGTVICKLPHRIHETRIVERQPYTKFSLMFDMDILLESGMEYELKRYFYFGSGREQHTSFQLNKTETDLVERLFHEILKDFESDRLFRHAYIRSKLVEILIELARSQGRDRGKDSRAEPLNYSNIGLLGSKITQVLHYINSHFLMDMSLGGLSQQFDVSTPYLSKMIKKITGMTFTDYLHELRIEMACSLLVSTRMNILEVSGEAGYSSFKTFSRVFLRKKGMSPSKYRSKQHESDSTAGL</sequence>
<dbReference type="PANTHER" id="PTHR43280">
    <property type="entry name" value="ARAC-FAMILY TRANSCRIPTIONAL REGULATOR"/>
    <property type="match status" value="1"/>
</dbReference>
<reference evidence="5 6" key="1">
    <citation type="submission" date="2024-09" db="EMBL/GenBank/DDBJ databases">
        <authorList>
            <person name="Sun Q."/>
            <person name="Mori K."/>
        </authorList>
    </citation>
    <scope>NUCLEOTIDE SEQUENCE [LARGE SCALE GENOMIC DNA]</scope>
    <source>
        <strain evidence="5 6">CCM 4839</strain>
    </source>
</reference>
<evidence type="ECO:0000313" key="5">
    <source>
        <dbReference type="EMBL" id="MFC0393163.1"/>
    </source>
</evidence>
<dbReference type="InterPro" id="IPR020449">
    <property type="entry name" value="Tscrpt_reg_AraC-type_HTH"/>
</dbReference>
<name>A0ABV6JEZ4_9BACL</name>
<proteinExistence type="predicted"/>
<dbReference type="EMBL" id="JBHLVF010000031">
    <property type="protein sequence ID" value="MFC0393163.1"/>
    <property type="molecule type" value="Genomic_DNA"/>
</dbReference>
<evidence type="ECO:0000259" key="4">
    <source>
        <dbReference type="PROSITE" id="PS01124"/>
    </source>
</evidence>
<dbReference type="SUPFAM" id="SSF51215">
    <property type="entry name" value="Regulatory protein AraC"/>
    <property type="match status" value="1"/>
</dbReference>
<dbReference type="InterPro" id="IPR018060">
    <property type="entry name" value="HTH_AraC"/>
</dbReference>
<dbReference type="SUPFAM" id="SSF46689">
    <property type="entry name" value="Homeodomain-like"/>
    <property type="match status" value="2"/>
</dbReference>
<dbReference type="InterPro" id="IPR009057">
    <property type="entry name" value="Homeodomain-like_sf"/>
</dbReference>
<accession>A0ABV6JEZ4</accession>
<dbReference type="Pfam" id="PF02311">
    <property type="entry name" value="AraC_binding"/>
    <property type="match status" value="1"/>
</dbReference>
<organism evidence="5 6">
    <name type="scientific">Paenibacillus mendelii</name>
    <dbReference type="NCBI Taxonomy" id="206163"/>
    <lineage>
        <taxon>Bacteria</taxon>
        <taxon>Bacillati</taxon>
        <taxon>Bacillota</taxon>
        <taxon>Bacilli</taxon>
        <taxon>Bacillales</taxon>
        <taxon>Paenibacillaceae</taxon>
        <taxon>Paenibacillus</taxon>
    </lineage>
</organism>
<keyword evidence="2" id="KW-0238">DNA-binding</keyword>
<comment type="caution">
    <text evidence="5">The sequence shown here is derived from an EMBL/GenBank/DDBJ whole genome shotgun (WGS) entry which is preliminary data.</text>
</comment>
<keyword evidence="6" id="KW-1185">Reference proteome</keyword>
<dbReference type="PRINTS" id="PR00032">
    <property type="entry name" value="HTHARAC"/>
</dbReference>
<keyword evidence="3" id="KW-0804">Transcription</keyword>
<protein>
    <submittedName>
        <fullName evidence="5">AraC family transcriptional regulator</fullName>
    </submittedName>
</protein>
<dbReference type="SMART" id="SM00342">
    <property type="entry name" value="HTH_ARAC"/>
    <property type="match status" value="1"/>
</dbReference>
<dbReference type="PROSITE" id="PS01124">
    <property type="entry name" value="HTH_ARAC_FAMILY_2"/>
    <property type="match status" value="1"/>
</dbReference>
<evidence type="ECO:0000256" key="1">
    <source>
        <dbReference type="ARBA" id="ARBA00023015"/>
    </source>
</evidence>
<evidence type="ECO:0000256" key="3">
    <source>
        <dbReference type="ARBA" id="ARBA00023163"/>
    </source>
</evidence>
<dbReference type="Gene3D" id="1.10.10.60">
    <property type="entry name" value="Homeodomain-like"/>
    <property type="match status" value="2"/>
</dbReference>
<gene>
    <name evidence="5" type="ORF">ACFFJ8_17505</name>
</gene>
<dbReference type="Proteomes" id="UP001589818">
    <property type="component" value="Unassembled WGS sequence"/>
</dbReference>
<feature type="domain" description="HTH araC/xylS-type" evidence="4">
    <location>
        <begin position="195"/>
        <end position="293"/>
    </location>
</feature>
<dbReference type="InterPro" id="IPR037923">
    <property type="entry name" value="HTH-like"/>
</dbReference>
<dbReference type="Pfam" id="PF12833">
    <property type="entry name" value="HTH_18"/>
    <property type="match status" value="1"/>
</dbReference>
<dbReference type="PANTHER" id="PTHR43280:SF2">
    <property type="entry name" value="HTH-TYPE TRANSCRIPTIONAL REGULATOR EXSA"/>
    <property type="match status" value="1"/>
</dbReference>
<dbReference type="RefSeq" id="WP_204822654.1">
    <property type="nucleotide sequence ID" value="NZ_JANHOF010000002.1"/>
</dbReference>
<evidence type="ECO:0000313" key="6">
    <source>
        <dbReference type="Proteomes" id="UP001589818"/>
    </source>
</evidence>
<evidence type="ECO:0000256" key="2">
    <source>
        <dbReference type="ARBA" id="ARBA00023125"/>
    </source>
</evidence>